<evidence type="ECO:0000313" key="2">
    <source>
        <dbReference type="EMBL" id="QXX79177.1"/>
    </source>
</evidence>
<accession>A0ABX8ST24</accession>
<dbReference type="RefSeq" id="WP_131070573.1">
    <property type="nucleotide sequence ID" value="NZ_CP049362.1"/>
</dbReference>
<keyword evidence="1" id="KW-0812">Transmembrane</keyword>
<evidence type="ECO:0000313" key="3">
    <source>
        <dbReference type="Proteomes" id="UP000826050"/>
    </source>
</evidence>
<dbReference type="Proteomes" id="UP000826050">
    <property type="component" value="Chromosome"/>
</dbReference>
<organism evidence="2 3">
    <name type="scientific">Alcaligenes ammonioxydans</name>
    <dbReference type="NCBI Taxonomy" id="2582914"/>
    <lineage>
        <taxon>Bacteria</taxon>
        <taxon>Pseudomonadati</taxon>
        <taxon>Pseudomonadota</taxon>
        <taxon>Betaproteobacteria</taxon>
        <taxon>Burkholderiales</taxon>
        <taxon>Alcaligenaceae</taxon>
        <taxon>Alcaligenes</taxon>
    </lineage>
</organism>
<name>A0ABX8ST24_9BURK</name>
<reference evidence="2 3" key="1">
    <citation type="submission" date="2020-02" db="EMBL/GenBank/DDBJ databases">
        <title>Partial ammonium oxidation to N2 by heterotrophic bacteria.</title>
        <authorList>
            <person name="Wu M."/>
        </authorList>
    </citation>
    <scope>NUCLEOTIDE SEQUENCE [LARGE SCALE GENOMIC DNA]</scope>
    <source>
        <strain evidence="2 3">HO-1</strain>
    </source>
</reference>
<keyword evidence="1" id="KW-1133">Transmembrane helix</keyword>
<protein>
    <submittedName>
        <fullName evidence="2">Uncharacterized protein</fullName>
    </submittedName>
</protein>
<keyword evidence="1" id="KW-0472">Membrane</keyword>
<sequence length="102" mass="11839">MNYAAMQDALFWIVVFLAVIALIASLVYIFWVPDPNQPAEKRRIRKAIRIHPQVEVLVRKRLDSGEVVTNFDLDKIVEEVSLNCWKKTNIERQRQDVGEVSS</sequence>
<gene>
    <name evidence="2" type="ORF">FE795_09250</name>
</gene>
<proteinExistence type="predicted"/>
<dbReference type="EMBL" id="CP049362">
    <property type="protein sequence ID" value="QXX79177.1"/>
    <property type="molecule type" value="Genomic_DNA"/>
</dbReference>
<feature type="transmembrane region" description="Helical" evidence="1">
    <location>
        <begin position="9"/>
        <end position="31"/>
    </location>
</feature>
<evidence type="ECO:0000256" key="1">
    <source>
        <dbReference type="SAM" id="Phobius"/>
    </source>
</evidence>
<keyword evidence="3" id="KW-1185">Reference proteome</keyword>